<proteinExistence type="inferred from homology"/>
<evidence type="ECO:0000256" key="5">
    <source>
        <dbReference type="ARBA" id="ARBA00023274"/>
    </source>
</evidence>
<dbReference type="GO" id="GO:1990904">
    <property type="term" value="C:ribonucleoprotein complex"/>
    <property type="evidence" value="ECO:0007669"/>
    <property type="project" value="UniProtKB-KW"/>
</dbReference>
<organism evidence="7">
    <name type="scientific">Tuber calosporum</name>
    <dbReference type="NCBI Taxonomy" id="1894963"/>
    <lineage>
        <taxon>Eukaryota</taxon>
        <taxon>Fungi</taxon>
        <taxon>Dikarya</taxon>
        <taxon>Ascomycota</taxon>
        <taxon>Pezizomycotina</taxon>
        <taxon>Pezizomycetes</taxon>
        <taxon>Pezizales</taxon>
        <taxon>Tuberaceae</taxon>
        <taxon>Tuber</taxon>
    </lineage>
</organism>
<comment type="subcellular location">
    <subcellularLocation>
        <location evidence="1">Mitochondrion</location>
    </subcellularLocation>
</comment>
<dbReference type="EMBL" id="MT028548">
    <property type="protein sequence ID" value="QOW39565.1"/>
    <property type="molecule type" value="Genomic_DNA"/>
</dbReference>
<gene>
    <name evidence="7" type="primary">rps3</name>
</gene>
<dbReference type="GO" id="GO:0005840">
    <property type="term" value="C:ribosome"/>
    <property type="evidence" value="ECO:0007669"/>
    <property type="project" value="UniProtKB-KW"/>
</dbReference>
<dbReference type="GO" id="GO:0006412">
    <property type="term" value="P:translation"/>
    <property type="evidence" value="ECO:0007669"/>
    <property type="project" value="InterPro"/>
</dbReference>
<dbReference type="Pfam" id="PF05316">
    <property type="entry name" value="VAR1"/>
    <property type="match status" value="1"/>
</dbReference>
<keyword evidence="5" id="KW-0687">Ribonucleoprotein</keyword>
<geneLocation type="mitochondrion" evidence="7"/>
<evidence type="ECO:0000256" key="2">
    <source>
        <dbReference type="ARBA" id="ARBA00010761"/>
    </source>
</evidence>
<dbReference type="RefSeq" id="YP_010033060.1">
    <property type="nucleotide sequence ID" value="NC_053885.1"/>
</dbReference>
<evidence type="ECO:0000313" key="7">
    <source>
        <dbReference type="EMBL" id="QOW39565.1"/>
    </source>
</evidence>
<evidence type="ECO:0000256" key="6">
    <source>
        <dbReference type="ARBA" id="ARBA00035157"/>
    </source>
</evidence>
<accession>A0A7S7ABA1</accession>
<evidence type="ECO:0000256" key="1">
    <source>
        <dbReference type="ARBA" id="ARBA00004173"/>
    </source>
</evidence>
<keyword evidence="4 7" id="KW-0496">Mitochondrion</keyword>
<comment type="similarity">
    <text evidence="2">Belongs to the universal ribosomal protein uS3 family.</text>
</comment>
<keyword evidence="3 7" id="KW-0689">Ribosomal protein</keyword>
<dbReference type="AlphaFoldDB" id="A0A7S7ABA1"/>
<evidence type="ECO:0000256" key="3">
    <source>
        <dbReference type="ARBA" id="ARBA00022980"/>
    </source>
</evidence>
<reference evidence="7" key="1">
    <citation type="journal article" name="Front. Microbiol.">
        <title>The 287,403 bp Mitochondrial Genome of Ectomycorrhizal Fungus Tuber calosporum Reveals Intron Expansion, tRNA Loss, and Gene Rearrangement.</title>
        <authorList>
            <person name="Li X."/>
            <person name="Li L."/>
            <person name="Bao Z."/>
            <person name="Tu W."/>
            <person name="He X."/>
            <person name="Zhang B."/>
            <person name="Ye L."/>
            <person name="Wang X."/>
            <person name="Li Q."/>
        </authorList>
    </citation>
    <scope>NUCLEOTIDE SEQUENCE</scope>
</reference>
<protein>
    <recommendedName>
        <fullName evidence="6">Small ribosomal subunit protein uS3m</fullName>
    </recommendedName>
</protein>
<dbReference type="GO" id="GO:0005739">
    <property type="term" value="C:mitochondrion"/>
    <property type="evidence" value="ECO:0007669"/>
    <property type="project" value="UniProtKB-SubCell"/>
</dbReference>
<dbReference type="GeneID" id="63379119"/>
<evidence type="ECO:0000256" key="4">
    <source>
        <dbReference type="ARBA" id="ARBA00023128"/>
    </source>
</evidence>
<name>A0A7S7ABA1_9PEZI</name>
<sequence>MVAHNNNNKKKTMKNNLNLSHSFVTAVTYSNTEISQLNSSNSHSYIFMCTKKNTANNLFEKSQILEDNKSRILSKHFSPSVKEWYNSIYAYNPKSTISLLIIDKMVVKIIKSYFNSLNLENKKNQFNLKKYLAFIPIVSHKVFVAKPEIKHTNSKVIITLYIYCDMYKNLGLLYKYINNEKKYSLAGFLAQIYTKKVTLIIIQLRYLQLNPGIIAERLANELTLWKRSPLSSLNRILNKVRIPEQKIHNLDKNSLENLTLLNSFSTIKVKDTKVLRELNKEFIRNGIIASINSKITTGVKIQIAGRLTKRATAARAMFKVGHIGVLKNIDSSVLGRSVGLLRGAVRPNLDQTSFVSKSKNGAFSVRVWTSSYYSTLVNPKIIPVA</sequence>
<dbReference type="GO" id="GO:0003735">
    <property type="term" value="F:structural constituent of ribosome"/>
    <property type="evidence" value="ECO:0007669"/>
    <property type="project" value="InterPro"/>
</dbReference>
<dbReference type="InterPro" id="IPR007980">
    <property type="entry name" value="Ribosomal_uS3m_fun"/>
</dbReference>